<feature type="region of interest" description="Disordered" evidence="1">
    <location>
        <begin position="159"/>
        <end position="194"/>
    </location>
</feature>
<comment type="caution">
    <text evidence="2">The sequence shown here is derived from an EMBL/GenBank/DDBJ whole genome shotgun (WGS) entry which is preliminary data.</text>
</comment>
<reference evidence="2 3" key="1">
    <citation type="journal article" date="2024" name="Commun. Biol.">
        <title>Comparative genomic analysis of thermophilic fungi reveals convergent evolutionary adaptations and gene losses.</title>
        <authorList>
            <person name="Steindorff A.S."/>
            <person name="Aguilar-Pontes M.V."/>
            <person name="Robinson A.J."/>
            <person name="Andreopoulos B."/>
            <person name="LaButti K."/>
            <person name="Kuo A."/>
            <person name="Mondo S."/>
            <person name="Riley R."/>
            <person name="Otillar R."/>
            <person name="Haridas S."/>
            <person name="Lipzen A."/>
            <person name="Grimwood J."/>
            <person name="Schmutz J."/>
            <person name="Clum A."/>
            <person name="Reid I.D."/>
            <person name="Moisan M.C."/>
            <person name="Butler G."/>
            <person name="Nguyen T.T.M."/>
            <person name="Dewar K."/>
            <person name="Conant G."/>
            <person name="Drula E."/>
            <person name="Henrissat B."/>
            <person name="Hansel C."/>
            <person name="Singer S."/>
            <person name="Hutchinson M.I."/>
            <person name="de Vries R.P."/>
            <person name="Natvig D.O."/>
            <person name="Powell A.J."/>
            <person name="Tsang A."/>
            <person name="Grigoriev I.V."/>
        </authorList>
    </citation>
    <scope>NUCLEOTIDE SEQUENCE [LARGE SCALE GENOMIC DNA]</scope>
    <source>
        <strain evidence="2 3">ATCC 24622</strain>
    </source>
</reference>
<feature type="compositionally biased region" description="Basic and acidic residues" evidence="1">
    <location>
        <begin position="162"/>
        <end position="177"/>
    </location>
</feature>
<protein>
    <submittedName>
        <fullName evidence="2">Uncharacterized protein</fullName>
    </submittedName>
</protein>
<proteinExistence type="predicted"/>
<sequence length="495" mass="55933">MLTIGEQRQPPGTLRHDTTMQRLLSARRDRFADLMRLEALVERFMASGCSELRDRVFGLAGLANNVSVFAQEGPPKDAERAEETNNDQKTNADADRAPAPPIGVLSELSQAAPDAMPIEGSAEQTTRVLGLSKWLRKSVAEVADPRQVTGITEFLSFVGGHDSSRTAEPRVPDEPRKPSSQQEATTTPTRKRGRGRLRIDYSRSFYSIWRDVVDFMYFQAKPQLDFGRRPRDREDERCIKLVRFAGVVQTAFEGRVEEEVACGRPPPDLRPEVPLKLKGYVAGTIRYLGPAYDSFVGSFREHERWISSWDLFYDDEADLQKLRRMEEAYSTKIVRYTRVELARIRRIECRRTLAWTRRRVSRLDDDSASTPTAQTHRNHELQLQQPVRFLGSDLCMGLAPPESRVGDLVLRFWNCDAAIVVRRLPLPTPHKESTGAPEDYFCFTLVGRADIAEPYVRLSGGADVQAKEALMTQNKEAYVVTTFGTLQKISAAIAI</sequence>
<accession>A0ABR3VTG6</accession>
<evidence type="ECO:0000256" key="1">
    <source>
        <dbReference type="SAM" id="MobiDB-lite"/>
    </source>
</evidence>
<gene>
    <name evidence="2" type="ORF">VTK73DRAFT_1414</name>
</gene>
<feature type="compositionally biased region" description="Basic and acidic residues" evidence="1">
    <location>
        <begin position="74"/>
        <end position="83"/>
    </location>
</feature>
<organism evidence="2 3">
    <name type="scientific">Phialemonium thermophilum</name>
    <dbReference type="NCBI Taxonomy" id="223376"/>
    <lineage>
        <taxon>Eukaryota</taxon>
        <taxon>Fungi</taxon>
        <taxon>Dikarya</taxon>
        <taxon>Ascomycota</taxon>
        <taxon>Pezizomycotina</taxon>
        <taxon>Sordariomycetes</taxon>
        <taxon>Sordariomycetidae</taxon>
        <taxon>Cephalothecales</taxon>
        <taxon>Cephalothecaceae</taxon>
        <taxon>Phialemonium</taxon>
    </lineage>
</organism>
<dbReference type="Proteomes" id="UP001586593">
    <property type="component" value="Unassembled WGS sequence"/>
</dbReference>
<evidence type="ECO:0000313" key="2">
    <source>
        <dbReference type="EMBL" id="KAL1844973.1"/>
    </source>
</evidence>
<feature type="region of interest" description="Disordered" evidence="1">
    <location>
        <begin position="73"/>
        <end position="98"/>
    </location>
</feature>
<dbReference type="EMBL" id="JAZHXJ010001339">
    <property type="protein sequence ID" value="KAL1844973.1"/>
    <property type="molecule type" value="Genomic_DNA"/>
</dbReference>
<evidence type="ECO:0000313" key="3">
    <source>
        <dbReference type="Proteomes" id="UP001586593"/>
    </source>
</evidence>
<keyword evidence="3" id="KW-1185">Reference proteome</keyword>
<name>A0ABR3VTG6_9PEZI</name>